<gene>
    <name evidence="2" type="ORF">K6Y31_01185</name>
</gene>
<reference evidence="2 3" key="1">
    <citation type="journal article" date="2022" name="Environ. Microbiol. Rep.">
        <title>Eco-phylogenetic analyses reveal divergent evolution of vitamin B12 metabolism in the marine bacterial family 'Psychromonadaceae'.</title>
        <authorList>
            <person name="Jin X."/>
            <person name="Yang Y."/>
            <person name="Cao H."/>
            <person name="Gao B."/>
            <person name="Zhao Z."/>
        </authorList>
    </citation>
    <scope>NUCLEOTIDE SEQUENCE [LARGE SCALE GENOMIC DNA]</scope>
    <source>
        <strain evidence="2 3">MKS20</strain>
    </source>
</reference>
<accession>A0ABS8W6M3</accession>
<name>A0ABS8W6M3_9GAMM</name>
<keyword evidence="3" id="KW-1185">Reference proteome</keyword>
<evidence type="ECO:0000256" key="1">
    <source>
        <dbReference type="SAM" id="SignalP"/>
    </source>
</evidence>
<keyword evidence="1" id="KW-0732">Signal</keyword>
<feature type="chain" id="PRO_5047096417" evidence="1">
    <location>
        <begin position="25"/>
        <end position="424"/>
    </location>
</feature>
<proteinExistence type="predicted"/>
<feature type="signal peptide" evidence="1">
    <location>
        <begin position="1"/>
        <end position="24"/>
    </location>
</feature>
<protein>
    <submittedName>
        <fullName evidence="2">Uncharacterized protein</fullName>
    </submittedName>
</protein>
<dbReference type="Proteomes" id="UP001201273">
    <property type="component" value="Unassembled WGS sequence"/>
</dbReference>
<evidence type="ECO:0000313" key="2">
    <source>
        <dbReference type="EMBL" id="MCE2593434.1"/>
    </source>
</evidence>
<comment type="caution">
    <text evidence="2">The sequence shown here is derived from an EMBL/GenBank/DDBJ whole genome shotgun (WGS) entry which is preliminary data.</text>
</comment>
<dbReference type="EMBL" id="JAIMJA010000001">
    <property type="protein sequence ID" value="MCE2593434.1"/>
    <property type="molecule type" value="Genomic_DNA"/>
</dbReference>
<sequence length="424" mass="47956">MLLFSRAKSLLLSTLLFTSLTAHSANLLIEETFDNLPDWHSGLPENGLNLYGIHDGRTFGEDKKADFAQRRTAGHILPGKFLSARQQGQHYSPRNGYQNHHEIIEILTANSDKALAKQGKSAVFWREPTQDNSHEWTTDGILTLYLPDLVAGKPVFDSNTHQGLDEVYFEFWITFSDNTTVYPPWQDIGRRADMSKIARVASFDERGSEYQGFSGGDKGPTFIWNWMTDYYGVRNVVTVRGGPHGHSYTFSNGELSIRQGSLNFVDMLEGMGPNGSTERPLNLRDGGIIDSAPVHHAQIFGSEHDWVKMGFYVKMNSAMDARDGILIQWMNGRRLLTVTDIPYQRSERNPGEDVIVGNDMVKWNIVAIGGNDFFHSWPKESLREEWYAIDNLRIYDGLPDFAETDINGFTMPPKPPLQFTVITK</sequence>
<dbReference type="RefSeq" id="WP_233051041.1">
    <property type="nucleotide sequence ID" value="NZ_JAIMJA010000001.1"/>
</dbReference>
<organism evidence="2 3">
    <name type="scientific">Motilimonas cestriensis</name>
    <dbReference type="NCBI Taxonomy" id="2742685"/>
    <lineage>
        <taxon>Bacteria</taxon>
        <taxon>Pseudomonadati</taxon>
        <taxon>Pseudomonadota</taxon>
        <taxon>Gammaproteobacteria</taxon>
        <taxon>Alteromonadales</taxon>
        <taxon>Alteromonadales genera incertae sedis</taxon>
        <taxon>Motilimonas</taxon>
    </lineage>
</organism>
<evidence type="ECO:0000313" key="3">
    <source>
        <dbReference type="Proteomes" id="UP001201273"/>
    </source>
</evidence>